<proteinExistence type="predicted"/>
<sequence>MAMPDADALGRRSSLSLFLSLHILPLSIFVLLRPAFRRDTHRTFPSGRYPPRASPKSYATSLISPPAPRAPDSQRARRAVRQLPWPSLGACACGSWLLASCCSSYYLFRAVIDNPAAGAELGVRETQGHARDEHVRWDGEGWVRRRRWADGRGGAVAGPQAAAAVDARPARALRRGRHQARRGRQGDAQVRAAADGNERAHLVPLEESPPGLESRPRKTRVWTPAEGHSRRRASISPHQYLLLAFHLRPVTIRDALKYQIEVQRKLHEQLEVQKKLQMRIEAQGKYLQTILEKAQSNLSYHATGAANLEATRSQLTDFNLALSGFMDNVTQACEQNNGELVKAMSEDGLRANNLDFQPYHGVHDGDDVKCATDEGLLLLDLNIRGGYGHRISTDLKMNQHMR</sequence>
<keyword evidence="2" id="KW-0812">Transmembrane</keyword>
<dbReference type="InterPro" id="IPR025756">
    <property type="entry name" value="Myb_CC_LHEQLE"/>
</dbReference>
<dbReference type="OrthoDB" id="551907at2759"/>
<keyword evidence="2" id="KW-1133">Transmembrane helix</keyword>
<protein>
    <recommendedName>
        <fullName evidence="3">MYB-CC type transcription factor LHEQLE-containing domain-containing protein</fullName>
    </recommendedName>
</protein>
<reference evidence="4" key="3">
    <citation type="submission" date="2021-05" db="UniProtKB">
        <authorList>
            <consortium name="EnsemblPlants"/>
        </authorList>
    </citation>
    <scope>IDENTIFICATION</scope>
    <source>
        <strain evidence="4">cv. B73</strain>
    </source>
</reference>
<evidence type="ECO:0000256" key="1">
    <source>
        <dbReference type="SAM" id="MobiDB-lite"/>
    </source>
</evidence>
<name>A0A804PMW3_MAIZE</name>
<dbReference type="InterPro" id="IPR046955">
    <property type="entry name" value="PHR1-like"/>
</dbReference>
<dbReference type="GO" id="GO:0003700">
    <property type="term" value="F:DNA-binding transcription factor activity"/>
    <property type="evidence" value="ECO:0007669"/>
    <property type="project" value="InterPro"/>
</dbReference>
<keyword evidence="5" id="KW-1185">Reference proteome</keyword>
<feature type="transmembrane region" description="Helical" evidence="2">
    <location>
        <begin position="15"/>
        <end position="32"/>
    </location>
</feature>
<dbReference type="EnsemblPlants" id="Zm00001eb251670_T002">
    <property type="protein sequence ID" value="Zm00001eb251670_P002"/>
    <property type="gene ID" value="Zm00001eb251670"/>
</dbReference>
<reference evidence="5" key="1">
    <citation type="journal article" date="2009" name="Science">
        <title>The B73 maize genome: complexity, diversity, and dynamics.</title>
        <authorList>
            <person name="Schnable P.S."/>
            <person name="Ware D."/>
            <person name="Fulton R.S."/>
            <person name="Stein J.C."/>
            <person name="Wei F."/>
            <person name="Pasternak S."/>
            <person name="Liang C."/>
            <person name="Zhang J."/>
            <person name="Fulton L."/>
            <person name="Graves T.A."/>
            <person name="Minx P."/>
            <person name="Reily A.D."/>
            <person name="Courtney L."/>
            <person name="Kruchowski S.S."/>
            <person name="Tomlinson C."/>
            <person name="Strong C."/>
            <person name="Delehaunty K."/>
            <person name="Fronick C."/>
            <person name="Courtney B."/>
            <person name="Rock S.M."/>
            <person name="Belter E."/>
            <person name="Du F."/>
            <person name="Kim K."/>
            <person name="Abbott R.M."/>
            <person name="Cotton M."/>
            <person name="Levy A."/>
            <person name="Marchetto P."/>
            <person name="Ochoa K."/>
            <person name="Jackson S.M."/>
            <person name="Gillam B."/>
            <person name="Chen W."/>
            <person name="Yan L."/>
            <person name="Higginbotham J."/>
            <person name="Cardenas M."/>
            <person name="Waligorski J."/>
            <person name="Applebaum E."/>
            <person name="Phelps L."/>
            <person name="Falcone J."/>
            <person name="Kanchi K."/>
            <person name="Thane T."/>
            <person name="Scimone A."/>
            <person name="Thane N."/>
            <person name="Henke J."/>
            <person name="Wang T."/>
            <person name="Ruppert J."/>
            <person name="Shah N."/>
            <person name="Rotter K."/>
            <person name="Hodges J."/>
            <person name="Ingenthron E."/>
            <person name="Cordes M."/>
            <person name="Kohlberg S."/>
            <person name="Sgro J."/>
            <person name="Delgado B."/>
            <person name="Mead K."/>
            <person name="Chinwalla A."/>
            <person name="Leonard S."/>
            <person name="Crouse K."/>
            <person name="Collura K."/>
            <person name="Kudrna D."/>
            <person name="Currie J."/>
            <person name="He R."/>
            <person name="Angelova A."/>
            <person name="Rajasekar S."/>
            <person name="Mueller T."/>
            <person name="Lomeli R."/>
            <person name="Scara G."/>
            <person name="Ko A."/>
            <person name="Delaney K."/>
            <person name="Wissotski M."/>
            <person name="Lopez G."/>
            <person name="Campos D."/>
            <person name="Braidotti M."/>
            <person name="Ashley E."/>
            <person name="Golser W."/>
            <person name="Kim H."/>
            <person name="Lee S."/>
            <person name="Lin J."/>
            <person name="Dujmic Z."/>
            <person name="Kim W."/>
            <person name="Talag J."/>
            <person name="Zuccolo A."/>
            <person name="Fan C."/>
            <person name="Sebastian A."/>
            <person name="Kramer M."/>
            <person name="Spiegel L."/>
            <person name="Nascimento L."/>
            <person name="Zutavern T."/>
            <person name="Miller B."/>
            <person name="Ambroise C."/>
            <person name="Muller S."/>
            <person name="Spooner W."/>
            <person name="Narechania A."/>
            <person name="Ren L."/>
            <person name="Wei S."/>
            <person name="Kumari S."/>
            <person name="Faga B."/>
            <person name="Levy M.J."/>
            <person name="McMahan L."/>
            <person name="Van Buren P."/>
            <person name="Vaughn M.W."/>
            <person name="Ying K."/>
            <person name="Yeh C.-T."/>
            <person name="Emrich S.J."/>
            <person name="Jia Y."/>
            <person name="Kalyanaraman A."/>
            <person name="Hsia A.-P."/>
            <person name="Barbazuk W.B."/>
            <person name="Baucom R.S."/>
            <person name="Brutnell T.P."/>
            <person name="Carpita N.C."/>
            <person name="Chaparro C."/>
            <person name="Chia J.-M."/>
            <person name="Deragon J.-M."/>
            <person name="Estill J.C."/>
            <person name="Fu Y."/>
            <person name="Jeddeloh J.A."/>
            <person name="Han Y."/>
            <person name="Lee H."/>
            <person name="Li P."/>
            <person name="Lisch D.R."/>
            <person name="Liu S."/>
            <person name="Liu Z."/>
            <person name="Nagel D.H."/>
            <person name="McCann M.C."/>
            <person name="SanMiguel P."/>
            <person name="Myers A.M."/>
            <person name="Nettleton D."/>
            <person name="Nguyen J."/>
            <person name="Penning B.W."/>
            <person name="Ponnala L."/>
            <person name="Schneider K.L."/>
            <person name="Schwartz D.C."/>
            <person name="Sharma A."/>
            <person name="Soderlund C."/>
            <person name="Springer N.M."/>
            <person name="Sun Q."/>
            <person name="Wang H."/>
            <person name="Waterman M."/>
            <person name="Westerman R."/>
            <person name="Wolfgruber T.K."/>
            <person name="Yang L."/>
            <person name="Yu Y."/>
            <person name="Zhang L."/>
            <person name="Zhou S."/>
            <person name="Zhu Q."/>
            <person name="Bennetzen J.L."/>
            <person name="Dawe R.K."/>
            <person name="Jiang J."/>
            <person name="Jiang N."/>
            <person name="Presting G.G."/>
            <person name="Wessler S.R."/>
            <person name="Aluru S."/>
            <person name="Martienssen R.A."/>
            <person name="Clifton S.W."/>
            <person name="McCombie W.R."/>
            <person name="Wing R.A."/>
            <person name="Wilson R.K."/>
        </authorList>
    </citation>
    <scope>NUCLEOTIDE SEQUENCE [LARGE SCALE GENOMIC DNA]</scope>
    <source>
        <strain evidence="5">cv. B73</strain>
    </source>
</reference>
<dbReference type="Pfam" id="PF14379">
    <property type="entry name" value="Myb_CC_LHEQLE"/>
    <property type="match status" value="1"/>
</dbReference>
<feature type="region of interest" description="Disordered" evidence="1">
    <location>
        <begin position="174"/>
        <end position="230"/>
    </location>
</feature>
<dbReference type="InParanoid" id="A0A804PMW3"/>
<dbReference type="PANTHER" id="PTHR31499">
    <property type="entry name" value="MYB FAMILY TRANSCRIPTION FACTOR PHL11"/>
    <property type="match status" value="1"/>
</dbReference>
<evidence type="ECO:0000313" key="4">
    <source>
        <dbReference type="EnsemblPlants" id="Zm00001eb251670_P002"/>
    </source>
</evidence>
<dbReference type="Gramene" id="Zm00001eb251670_T002">
    <property type="protein sequence ID" value="Zm00001eb251670_P002"/>
    <property type="gene ID" value="Zm00001eb251670"/>
</dbReference>
<dbReference type="AlphaFoldDB" id="A0A804PMW3"/>
<feature type="compositionally biased region" description="Basic residues" evidence="1">
    <location>
        <begin position="174"/>
        <end position="183"/>
    </location>
</feature>
<keyword evidence="2" id="KW-0472">Membrane</keyword>
<feature type="region of interest" description="Disordered" evidence="1">
    <location>
        <begin position="43"/>
        <end position="74"/>
    </location>
</feature>
<dbReference type="PANTHER" id="PTHR31499:SF23">
    <property type="entry name" value="MYB FAMILY TRANSCRIPTION FACTOR PHL11"/>
    <property type="match status" value="1"/>
</dbReference>
<evidence type="ECO:0000259" key="3">
    <source>
        <dbReference type="Pfam" id="PF14379"/>
    </source>
</evidence>
<gene>
    <name evidence="4" type="primary">LOC100502221</name>
</gene>
<reference evidence="4" key="2">
    <citation type="submission" date="2019-07" db="EMBL/GenBank/DDBJ databases">
        <authorList>
            <person name="Seetharam A."/>
            <person name="Woodhouse M."/>
            <person name="Cannon E."/>
        </authorList>
    </citation>
    <scope>NUCLEOTIDE SEQUENCE [LARGE SCALE GENOMIC DNA]</scope>
    <source>
        <strain evidence="4">cv. B73</strain>
    </source>
</reference>
<feature type="domain" description="MYB-CC type transcription factor LHEQLE-containing" evidence="3">
    <location>
        <begin position="251"/>
        <end position="296"/>
    </location>
</feature>
<evidence type="ECO:0000313" key="5">
    <source>
        <dbReference type="Proteomes" id="UP000007305"/>
    </source>
</evidence>
<dbReference type="Proteomes" id="UP000007305">
    <property type="component" value="Chromosome 5"/>
</dbReference>
<organism evidence="4 5">
    <name type="scientific">Zea mays</name>
    <name type="common">Maize</name>
    <dbReference type="NCBI Taxonomy" id="4577"/>
    <lineage>
        <taxon>Eukaryota</taxon>
        <taxon>Viridiplantae</taxon>
        <taxon>Streptophyta</taxon>
        <taxon>Embryophyta</taxon>
        <taxon>Tracheophyta</taxon>
        <taxon>Spermatophyta</taxon>
        <taxon>Magnoliopsida</taxon>
        <taxon>Liliopsida</taxon>
        <taxon>Poales</taxon>
        <taxon>Poaceae</taxon>
        <taxon>PACMAD clade</taxon>
        <taxon>Panicoideae</taxon>
        <taxon>Andropogonodae</taxon>
        <taxon>Andropogoneae</taxon>
        <taxon>Tripsacinae</taxon>
        <taxon>Zea</taxon>
    </lineage>
</organism>
<evidence type="ECO:0000256" key="2">
    <source>
        <dbReference type="SAM" id="Phobius"/>
    </source>
</evidence>
<accession>A0A804PMW3</accession>